<protein>
    <submittedName>
        <fullName evidence="2 3">Uncharacterized protein</fullName>
    </submittedName>
</protein>
<proteinExistence type="predicted"/>
<dbReference type="InParanoid" id="A0A0Q3F434"/>
<gene>
    <name evidence="2" type="ORF">BRADI_3g09955v3</name>
</gene>
<evidence type="ECO:0000313" key="4">
    <source>
        <dbReference type="Proteomes" id="UP000008810"/>
    </source>
</evidence>
<evidence type="ECO:0000313" key="3">
    <source>
        <dbReference type="EnsemblPlants" id="KQJ94335"/>
    </source>
</evidence>
<reference evidence="2" key="2">
    <citation type="submission" date="2017-06" db="EMBL/GenBank/DDBJ databases">
        <title>WGS assembly of Brachypodium distachyon.</title>
        <authorList>
            <consortium name="The International Brachypodium Initiative"/>
            <person name="Lucas S."/>
            <person name="Harmon-Smith M."/>
            <person name="Lail K."/>
            <person name="Tice H."/>
            <person name="Grimwood J."/>
            <person name="Bruce D."/>
            <person name="Barry K."/>
            <person name="Shu S."/>
            <person name="Lindquist E."/>
            <person name="Wang M."/>
            <person name="Pitluck S."/>
            <person name="Vogel J.P."/>
            <person name="Garvin D.F."/>
            <person name="Mockler T.C."/>
            <person name="Schmutz J."/>
            <person name="Rokhsar D."/>
            <person name="Bevan M.W."/>
        </authorList>
    </citation>
    <scope>NUCLEOTIDE SEQUENCE</scope>
    <source>
        <strain evidence="2">Bd21</strain>
    </source>
</reference>
<sequence>MKKQTDRQHANTLSSPTAARRVLTADPGGAALERRGDLLAASHPRASPFPLFLADACRKALDLLCSLMLVVVGRLSTYSARRAAAERAHGHLVAVPLWWRCVVCSSWMCDDPACTSC</sequence>
<dbReference type="Gramene" id="KQJ94335">
    <property type="protein sequence ID" value="KQJ94335"/>
    <property type="gene ID" value="BRADI_3g09955v3"/>
</dbReference>
<reference evidence="3" key="3">
    <citation type="submission" date="2018-08" db="UniProtKB">
        <authorList>
            <consortium name="EnsemblPlants"/>
        </authorList>
    </citation>
    <scope>IDENTIFICATION</scope>
    <source>
        <strain evidence="3">cv. Bd21</strain>
    </source>
</reference>
<dbReference type="EnsemblPlants" id="KQJ94335">
    <property type="protein sequence ID" value="KQJ94335"/>
    <property type="gene ID" value="BRADI_3g09955v3"/>
</dbReference>
<name>A0A0Q3F434_BRADI</name>
<organism evidence="2">
    <name type="scientific">Brachypodium distachyon</name>
    <name type="common">Purple false brome</name>
    <name type="synonym">Trachynia distachya</name>
    <dbReference type="NCBI Taxonomy" id="15368"/>
    <lineage>
        <taxon>Eukaryota</taxon>
        <taxon>Viridiplantae</taxon>
        <taxon>Streptophyta</taxon>
        <taxon>Embryophyta</taxon>
        <taxon>Tracheophyta</taxon>
        <taxon>Spermatophyta</taxon>
        <taxon>Magnoliopsida</taxon>
        <taxon>Liliopsida</taxon>
        <taxon>Poales</taxon>
        <taxon>Poaceae</taxon>
        <taxon>BOP clade</taxon>
        <taxon>Pooideae</taxon>
        <taxon>Stipodae</taxon>
        <taxon>Brachypodieae</taxon>
        <taxon>Brachypodium</taxon>
    </lineage>
</organism>
<dbReference type="AlphaFoldDB" id="A0A0Q3F434"/>
<dbReference type="EMBL" id="CM000882">
    <property type="protein sequence ID" value="KQJ94335.1"/>
    <property type="molecule type" value="Genomic_DNA"/>
</dbReference>
<feature type="region of interest" description="Disordered" evidence="1">
    <location>
        <begin position="1"/>
        <end position="22"/>
    </location>
</feature>
<keyword evidence="4" id="KW-1185">Reference proteome</keyword>
<evidence type="ECO:0000313" key="2">
    <source>
        <dbReference type="EMBL" id="KQJ94335.1"/>
    </source>
</evidence>
<evidence type="ECO:0000256" key="1">
    <source>
        <dbReference type="SAM" id="MobiDB-lite"/>
    </source>
</evidence>
<accession>A0A0Q3F434</accession>
<dbReference type="Proteomes" id="UP000008810">
    <property type="component" value="Chromosome 3"/>
</dbReference>
<reference evidence="2 3" key="1">
    <citation type="journal article" date="2010" name="Nature">
        <title>Genome sequencing and analysis of the model grass Brachypodium distachyon.</title>
        <authorList>
            <consortium name="International Brachypodium Initiative"/>
        </authorList>
    </citation>
    <scope>NUCLEOTIDE SEQUENCE [LARGE SCALE GENOMIC DNA]</scope>
    <source>
        <strain evidence="2 3">Bd21</strain>
    </source>
</reference>